<gene>
    <name evidence="3" type="ORF">PFISCL1PPCAC_8284</name>
</gene>
<dbReference type="SUPFAM" id="SSF47459">
    <property type="entry name" value="HLH, helix-loop-helix DNA-binding domain"/>
    <property type="match status" value="1"/>
</dbReference>
<proteinExistence type="predicted"/>
<dbReference type="Gene3D" id="4.10.280.10">
    <property type="entry name" value="Helix-loop-helix DNA-binding domain"/>
    <property type="match status" value="1"/>
</dbReference>
<evidence type="ECO:0000313" key="3">
    <source>
        <dbReference type="EMBL" id="GMT16987.1"/>
    </source>
</evidence>
<feature type="region of interest" description="Disordered" evidence="1">
    <location>
        <begin position="97"/>
        <end position="122"/>
    </location>
</feature>
<feature type="non-terminal residue" evidence="3">
    <location>
        <position position="1"/>
    </location>
</feature>
<evidence type="ECO:0000313" key="4">
    <source>
        <dbReference type="Proteomes" id="UP001432322"/>
    </source>
</evidence>
<feature type="compositionally biased region" description="Basic and acidic residues" evidence="1">
    <location>
        <begin position="112"/>
        <end position="122"/>
    </location>
</feature>
<feature type="domain" description="BHLH" evidence="2">
    <location>
        <begin position="2"/>
        <end position="70"/>
    </location>
</feature>
<sequence>KKIEVSKKTLEKKRRERINLCIRRLKELICKHTTEKERKRRSTCNNLWAIYPKWEKADIIELGVELLEESLNQISKNTECNDFIDSDLPSPSCTNSVPISQVPLPPNPITKSRNEKSIWRPF</sequence>
<evidence type="ECO:0000259" key="2">
    <source>
        <dbReference type="PROSITE" id="PS50888"/>
    </source>
</evidence>
<dbReference type="Proteomes" id="UP001432322">
    <property type="component" value="Unassembled WGS sequence"/>
</dbReference>
<dbReference type="EMBL" id="BTSY01000002">
    <property type="protein sequence ID" value="GMT16987.1"/>
    <property type="molecule type" value="Genomic_DNA"/>
</dbReference>
<dbReference type="InterPro" id="IPR011598">
    <property type="entry name" value="bHLH_dom"/>
</dbReference>
<dbReference type="PROSITE" id="PS50888">
    <property type="entry name" value="BHLH"/>
    <property type="match status" value="1"/>
</dbReference>
<dbReference type="GO" id="GO:0046983">
    <property type="term" value="F:protein dimerization activity"/>
    <property type="evidence" value="ECO:0007669"/>
    <property type="project" value="InterPro"/>
</dbReference>
<protein>
    <recommendedName>
        <fullName evidence="2">BHLH domain-containing protein</fullName>
    </recommendedName>
</protein>
<keyword evidence="4" id="KW-1185">Reference proteome</keyword>
<name>A0AAV5VBD9_9BILA</name>
<organism evidence="3 4">
    <name type="scientific">Pristionchus fissidentatus</name>
    <dbReference type="NCBI Taxonomy" id="1538716"/>
    <lineage>
        <taxon>Eukaryota</taxon>
        <taxon>Metazoa</taxon>
        <taxon>Ecdysozoa</taxon>
        <taxon>Nematoda</taxon>
        <taxon>Chromadorea</taxon>
        <taxon>Rhabditida</taxon>
        <taxon>Rhabditina</taxon>
        <taxon>Diplogasteromorpha</taxon>
        <taxon>Diplogasteroidea</taxon>
        <taxon>Neodiplogasteridae</taxon>
        <taxon>Pristionchus</taxon>
    </lineage>
</organism>
<evidence type="ECO:0000256" key="1">
    <source>
        <dbReference type="SAM" id="MobiDB-lite"/>
    </source>
</evidence>
<reference evidence="3" key="1">
    <citation type="submission" date="2023-10" db="EMBL/GenBank/DDBJ databases">
        <title>Genome assembly of Pristionchus species.</title>
        <authorList>
            <person name="Yoshida K."/>
            <person name="Sommer R.J."/>
        </authorList>
    </citation>
    <scope>NUCLEOTIDE SEQUENCE</scope>
    <source>
        <strain evidence="3">RS5133</strain>
    </source>
</reference>
<dbReference type="InterPro" id="IPR036638">
    <property type="entry name" value="HLH_DNA-bd_sf"/>
</dbReference>
<dbReference type="AlphaFoldDB" id="A0AAV5VBD9"/>
<comment type="caution">
    <text evidence="3">The sequence shown here is derived from an EMBL/GenBank/DDBJ whole genome shotgun (WGS) entry which is preliminary data.</text>
</comment>
<accession>A0AAV5VBD9</accession>